<dbReference type="KEGG" id="otd:J1M35_11190"/>
<sequence length="310" mass="33446">MAANESHARLSQNPAGVVEVTGKTFGLFHAVANPIYSWGVARKVTFPGVNIDVGYQRSIAASKDNAESIWIAYNRMRGQYASALEHAVPERFFNDPAKCNSYDNPSPTAGLPACPQGISAMKALSLAAAQGQKIYTVTKEVYQRNPNIVSTQLSAHSEQARSRIQNALNQGLEVTIHERPITESGWKGSGYILIDPSTGAGAYEIEGGAQGGWLSLAAAALEGIATIAVGALITSFFLMALGKAALVSVSFVAVVIIIAGIAYFLAHFYDKENPDHKYNYMAIKAMTILAGLHSRFALVWTILTTFRKYW</sequence>
<evidence type="ECO:0000313" key="3">
    <source>
        <dbReference type="Proteomes" id="UP000663903"/>
    </source>
</evidence>
<gene>
    <name evidence="2" type="ORF">J1M35_11190</name>
</gene>
<dbReference type="Proteomes" id="UP000663903">
    <property type="component" value="Chromosome"/>
</dbReference>
<name>A0A975H218_9BURK</name>
<reference evidence="2" key="1">
    <citation type="submission" date="2021-03" db="EMBL/GenBank/DDBJ databases">
        <title>Ottowia sp. 27C isolated from the cloaca of a Giant Asian pond turtle (Heosemys grandis).</title>
        <authorList>
            <person name="Spergser J."/>
            <person name="Busse H.-J."/>
        </authorList>
    </citation>
    <scope>NUCLEOTIDE SEQUENCE</scope>
    <source>
        <strain evidence="2">27C</strain>
    </source>
</reference>
<evidence type="ECO:0000256" key="1">
    <source>
        <dbReference type="SAM" id="Phobius"/>
    </source>
</evidence>
<evidence type="ECO:0000313" key="2">
    <source>
        <dbReference type="EMBL" id="QTD43726.1"/>
    </source>
</evidence>
<dbReference type="RefSeq" id="WP_208007135.1">
    <property type="nucleotide sequence ID" value="NZ_CP071796.1"/>
</dbReference>
<feature type="transmembrane region" description="Helical" evidence="1">
    <location>
        <begin position="213"/>
        <end position="238"/>
    </location>
</feature>
<feature type="transmembrane region" description="Helical" evidence="1">
    <location>
        <begin position="281"/>
        <end position="303"/>
    </location>
</feature>
<protein>
    <submittedName>
        <fullName evidence="2">Uncharacterized protein</fullName>
    </submittedName>
</protein>
<keyword evidence="3" id="KW-1185">Reference proteome</keyword>
<keyword evidence="1" id="KW-1133">Transmembrane helix</keyword>
<dbReference type="AlphaFoldDB" id="A0A975H218"/>
<keyword evidence="1" id="KW-0812">Transmembrane</keyword>
<organism evidence="2 3">
    <name type="scientific">Ottowia testudinis</name>
    <dbReference type="NCBI Taxonomy" id="2816950"/>
    <lineage>
        <taxon>Bacteria</taxon>
        <taxon>Pseudomonadati</taxon>
        <taxon>Pseudomonadota</taxon>
        <taxon>Betaproteobacteria</taxon>
        <taxon>Burkholderiales</taxon>
        <taxon>Comamonadaceae</taxon>
        <taxon>Ottowia</taxon>
    </lineage>
</organism>
<dbReference type="EMBL" id="CP071796">
    <property type="protein sequence ID" value="QTD43726.1"/>
    <property type="molecule type" value="Genomic_DNA"/>
</dbReference>
<accession>A0A975H218</accession>
<feature type="transmembrane region" description="Helical" evidence="1">
    <location>
        <begin position="245"/>
        <end position="269"/>
    </location>
</feature>
<proteinExistence type="predicted"/>
<keyword evidence="1" id="KW-0472">Membrane</keyword>